<comment type="similarity">
    <text evidence="2">Belongs to the IL-1 family.</text>
</comment>
<evidence type="ECO:0000313" key="4">
    <source>
        <dbReference type="EMBL" id="CAJ0954453.1"/>
    </source>
</evidence>
<comment type="subcellular location">
    <subcellularLocation>
        <location evidence="1">Secreted</location>
    </subcellularLocation>
</comment>
<comment type="caution">
    <text evidence="4">The sequence shown here is derived from an EMBL/GenBank/DDBJ whole genome shotgun (WGS) entry which is preliminary data.</text>
</comment>
<name>A0ABN9M1P4_9NEOB</name>
<keyword evidence="3" id="KW-0964">Secreted</keyword>
<gene>
    <name evidence="4" type="ORF">RIMI_LOCUS14737680</name>
</gene>
<evidence type="ECO:0008006" key="6">
    <source>
        <dbReference type="Google" id="ProtNLM"/>
    </source>
</evidence>
<proteinExistence type="inferred from homology"/>
<accession>A0ABN9M1P4</accession>
<reference evidence="4" key="1">
    <citation type="submission" date="2023-07" db="EMBL/GenBank/DDBJ databases">
        <authorList>
            <person name="Stuckert A."/>
        </authorList>
    </citation>
    <scope>NUCLEOTIDE SEQUENCE</scope>
</reference>
<dbReference type="Proteomes" id="UP001176940">
    <property type="component" value="Unassembled WGS sequence"/>
</dbReference>
<evidence type="ECO:0000313" key="5">
    <source>
        <dbReference type="Proteomes" id="UP001176940"/>
    </source>
</evidence>
<keyword evidence="5" id="KW-1185">Reference proteome</keyword>
<dbReference type="InterPro" id="IPR008996">
    <property type="entry name" value="IL1/FGF"/>
</dbReference>
<dbReference type="Pfam" id="PF00340">
    <property type="entry name" value="IL1"/>
    <property type="match status" value="1"/>
</dbReference>
<evidence type="ECO:0000256" key="2">
    <source>
        <dbReference type="ARBA" id="ARBA00010448"/>
    </source>
</evidence>
<sequence>MDMTAAEIDFEIFSILDGILHFRGLSVAFGVKHKDKKYYMCCTEDMQLYFKKGDLPNDIGGNRSDVIFFQKEFCEDDGGFKFQSALKSGYYLAVSNEGGTQKLVLQESKSFSEKEKFNLNWS</sequence>
<organism evidence="4 5">
    <name type="scientific">Ranitomeya imitator</name>
    <name type="common">mimic poison frog</name>
    <dbReference type="NCBI Taxonomy" id="111125"/>
    <lineage>
        <taxon>Eukaryota</taxon>
        <taxon>Metazoa</taxon>
        <taxon>Chordata</taxon>
        <taxon>Craniata</taxon>
        <taxon>Vertebrata</taxon>
        <taxon>Euteleostomi</taxon>
        <taxon>Amphibia</taxon>
        <taxon>Batrachia</taxon>
        <taxon>Anura</taxon>
        <taxon>Neobatrachia</taxon>
        <taxon>Hyloidea</taxon>
        <taxon>Dendrobatidae</taxon>
        <taxon>Dendrobatinae</taxon>
        <taxon>Ranitomeya</taxon>
    </lineage>
</organism>
<evidence type="ECO:0000256" key="3">
    <source>
        <dbReference type="ARBA" id="ARBA00022525"/>
    </source>
</evidence>
<evidence type="ECO:0000256" key="1">
    <source>
        <dbReference type="ARBA" id="ARBA00004613"/>
    </source>
</evidence>
<dbReference type="Gene3D" id="2.80.10.50">
    <property type="match status" value="1"/>
</dbReference>
<dbReference type="InterPro" id="IPR000975">
    <property type="entry name" value="IL-1_fam"/>
</dbReference>
<dbReference type="SUPFAM" id="SSF50353">
    <property type="entry name" value="Cytokine"/>
    <property type="match status" value="1"/>
</dbReference>
<dbReference type="EMBL" id="CAUEEQ010038522">
    <property type="protein sequence ID" value="CAJ0954453.1"/>
    <property type="molecule type" value="Genomic_DNA"/>
</dbReference>
<protein>
    <recommendedName>
        <fullName evidence="6">Interleukin-18</fullName>
    </recommendedName>
</protein>